<dbReference type="AlphaFoldDB" id="A0A1I4YWQ5"/>
<keyword evidence="2" id="KW-1185">Reference proteome</keyword>
<accession>A0A1I4YWQ5</accession>
<evidence type="ECO:0000313" key="1">
    <source>
        <dbReference type="EMBL" id="SFN42089.1"/>
    </source>
</evidence>
<reference evidence="1 2" key="1">
    <citation type="submission" date="2016-10" db="EMBL/GenBank/DDBJ databases">
        <authorList>
            <person name="de Groot N.N."/>
        </authorList>
    </citation>
    <scope>NUCLEOTIDE SEQUENCE [LARGE SCALE GENOMIC DNA]</scope>
    <source>
        <strain evidence="1 2">CGMCC 1.7659</strain>
    </source>
</reference>
<protein>
    <submittedName>
        <fullName evidence="1">Uncharacterized conserved protein, contains NRDE domain</fullName>
    </submittedName>
</protein>
<sequence>MCILLIAIEAMPEWPLLLLGNRDEFHARPSCAAQPWRGAPDCLGGIDQVGGGSWLAQRNDGRFAAVTNRRTGLPAQAPHSRGELVRSFVIGNESAAGFGQRVLAHIDDYGPFNLVFGDRSAVWVIEGHDEELRRLEAGVHVVSNGPLGSRWPKVERLAAQFRRAVRSGQRDDANLLGLLADESRPADDALPDTGVGSHLERVLAPIFIRGEHYGTRASTLVLHHDDGSLFLRERSFAAQGLPTDEVAWECLEVEGEWRHG</sequence>
<dbReference type="EMBL" id="FOVF01000020">
    <property type="protein sequence ID" value="SFN42089.1"/>
    <property type="molecule type" value="Genomic_DNA"/>
</dbReference>
<dbReference type="Proteomes" id="UP000198575">
    <property type="component" value="Unassembled WGS sequence"/>
</dbReference>
<proteinExistence type="predicted"/>
<dbReference type="Pfam" id="PF05742">
    <property type="entry name" value="TANGO2"/>
    <property type="match status" value="1"/>
</dbReference>
<dbReference type="PANTHER" id="PTHR17985">
    <property type="entry name" value="SER/THR-RICH PROTEIN T10 IN DGCR REGION"/>
    <property type="match status" value="1"/>
</dbReference>
<dbReference type="STRING" id="578942.SAMN05216289_12048"/>
<gene>
    <name evidence="1" type="ORF">SAMN05216289_12048</name>
</gene>
<name>A0A1I4YWQ5_9GAMM</name>
<dbReference type="InterPro" id="IPR008551">
    <property type="entry name" value="TANGO2"/>
</dbReference>
<organism evidence="1 2">
    <name type="scientific">Dokdonella immobilis</name>
    <dbReference type="NCBI Taxonomy" id="578942"/>
    <lineage>
        <taxon>Bacteria</taxon>
        <taxon>Pseudomonadati</taxon>
        <taxon>Pseudomonadota</taxon>
        <taxon>Gammaproteobacteria</taxon>
        <taxon>Lysobacterales</taxon>
        <taxon>Rhodanobacteraceae</taxon>
        <taxon>Dokdonella</taxon>
    </lineage>
</organism>
<evidence type="ECO:0000313" key="2">
    <source>
        <dbReference type="Proteomes" id="UP000198575"/>
    </source>
</evidence>
<dbReference type="PANTHER" id="PTHR17985:SF8">
    <property type="entry name" value="TRANSPORT AND GOLGI ORGANIZATION PROTEIN 2 HOMOLOG"/>
    <property type="match status" value="1"/>
</dbReference>